<dbReference type="GO" id="GO:0003697">
    <property type="term" value="F:single-stranded DNA binding"/>
    <property type="evidence" value="ECO:0007669"/>
    <property type="project" value="TreeGrafter"/>
</dbReference>
<dbReference type="InterPro" id="IPR018326">
    <property type="entry name" value="Rad4_beta-hairpin_dom1"/>
</dbReference>
<evidence type="ECO:0000256" key="19">
    <source>
        <dbReference type="SAM" id="MobiDB-lite"/>
    </source>
</evidence>
<name>A0A2U3YYA3_LEPWE</name>
<dbReference type="Gene3D" id="3.90.260.10">
    <property type="entry name" value="Transglutaminase-like"/>
    <property type="match status" value="2"/>
</dbReference>
<dbReference type="FunFam" id="2.20.20.110:FF:000001">
    <property type="entry name" value="DNA repair protein complementing XP-C cells"/>
    <property type="match status" value="1"/>
</dbReference>
<dbReference type="SUPFAM" id="SSF54001">
    <property type="entry name" value="Cysteine proteinases"/>
    <property type="match status" value="1"/>
</dbReference>
<dbReference type="InterPro" id="IPR004583">
    <property type="entry name" value="DNA_repair_Rad4"/>
</dbReference>
<dbReference type="NCBIfam" id="TIGR00605">
    <property type="entry name" value="rad4"/>
    <property type="match status" value="1"/>
</dbReference>
<keyword evidence="23" id="KW-1185">Reference proteome</keyword>
<dbReference type="PANTHER" id="PTHR12135:SF0">
    <property type="entry name" value="DNA REPAIR PROTEIN COMPLEMENTING XP-C CELLS"/>
    <property type="match status" value="1"/>
</dbReference>
<dbReference type="SMART" id="SM01030">
    <property type="entry name" value="BHD_1"/>
    <property type="match status" value="1"/>
</dbReference>
<dbReference type="Pfam" id="PF03835">
    <property type="entry name" value="Rad4"/>
    <property type="match status" value="1"/>
</dbReference>
<dbReference type="InterPro" id="IPR018328">
    <property type="entry name" value="Rad4_beta-hairpin_dom3"/>
</dbReference>
<evidence type="ECO:0000256" key="7">
    <source>
        <dbReference type="ARBA" id="ARBA00022499"/>
    </source>
</evidence>
<evidence type="ECO:0000256" key="14">
    <source>
        <dbReference type="ARBA" id="ARBA00023204"/>
    </source>
</evidence>
<comment type="function">
    <text evidence="16">In absence of DNA repair, the XPC complex also acts as a transcription coactivator: XPC interacts with the DNA-binding transcription factor E2F1 at a subset of promoters to recruit KAT2A and histone acetyltransferase complexes (HAT). KAT2A recruitment specifically promotes acetylation of histone variant H2A.Z.1/H2A.Z, but not H2A.Z.2/H2A.V, thereby promoting expression of target genes.</text>
</comment>
<dbReference type="STRING" id="9713.A0A2U3YYA3"/>
<feature type="compositionally biased region" description="Basic residues" evidence="19">
    <location>
        <begin position="210"/>
        <end position="220"/>
    </location>
</feature>
<evidence type="ECO:0000256" key="16">
    <source>
        <dbReference type="ARBA" id="ARBA00053804"/>
    </source>
</evidence>
<feature type="domain" description="Rad4 beta-hairpin" evidence="21">
    <location>
        <begin position="412"/>
        <end position="472"/>
    </location>
</feature>
<dbReference type="InterPro" id="IPR038765">
    <property type="entry name" value="Papain-like_cys_pep_sf"/>
</dbReference>
<comment type="subunit">
    <text evidence="17">Component of the XPC complex composed of XPC, RAD23B and CETN2. Interacts with RAD23A; the interaction is suggesting the existence of a functional equivalent variant XPC complex. Interacts with TDG; the interaction is demonstrated using the XPC:RAD23B dimer. Interacts with SMUG1; the interaction is demonstrated using the XPC:RAD23B dimer. Interacts with DDB2. Interacts with CCNH, GTF2H1 and ERCC3. Interacts with E2F1 and KAT2A; leading to KAT2A recruitment to promoters and subsequent acetylation of histones.</text>
</comment>
<keyword evidence="10" id="KW-0832">Ubl conjugation</keyword>
<evidence type="ECO:0000256" key="4">
    <source>
        <dbReference type="ARBA" id="ARBA00009525"/>
    </source>
</evidence>
<dbReference type="InterPro" id="IPR018026">
    <property type="entry name" value="DNA_repair_Rad4-like"/>
</dbReference>
<sequence>MVIAFMCMLAIRDKCIILFPPQIFLLLLRALQLQTRLVLSLQPLPLKLPTAKGKKAAKETSAEDPGGSLETCSPVPESQTKPKTSQGTRQEATSSKGPGGPSTKGKRSKAAAAKKKRREPSSSGEEHKAGGRQEDTQRRRPGRERQVASKVSYKEESGSDKGSSGSDFELSSGEAPHSSDEDSEPGLPRQRRAPAPQRTKAGSKSDSRTQRGRHPQHPKHPSFPAASTSSSSSKSKRGKKISSDGEGAEREKAAGVDQWLEVFCEQEEKWVCVDCVHGVVGQALACYKYATKPMTYVVGIDGDGWVRDVTQRYDPDWMTVTRKCRVDAKWWAETLRPYQSPLVEREKKEDSEFQAKHLGQPLPTVIGTYKNHPLYALKRHLLKYEAIYPETAAILGYCRGEAVYSRDCVHTLHSRDTWLKQARVVRLGEVPYKMVKGYSNRARKARLTEPQLQDHNDLGLFGEWQTEEYQPPVAVDGKVPRNEFGNVYLFLPSMMPVGCVQLNLPNLHRVARKLDIDCVQAITGFDFHKGYSHPITDGYIVCEEYKDVLLAAWENEQALIEKREKEVSRLARAGT</sequence>
<dbReference type="GO" id="GO:0005694">
    <property type="term" value="C:chromosome"/>
    <property type="evidence" value="ECO:0007669"/>
    <property type="project" value="UniProtKB-SubCell"/>
</dbReference>
<proteinExistence type="inferred from homology"/>
<evidence type="ECO:0000259" key="20">
    <source>
        <dbReference type="SMART" id="SM01030"/>
    </source>
</evidence>
<dbReference type="GO" id="GO:0006289">
    <property type="term" value="P:nucleotide-excision repair"/>
    <property type="evidence" value="ECO:0007669"/>
    <property type="project" value="InterPro"/>
</dbReference>
<keyword evidence="7" id="KW-1017">Isopeptide bond</keyword>
<evidence type="ECO:0000256" key="11">
    <source>
        <dbReference type="ARBA" id="ARBA00023015"/>
    </source>
</evidence>
<dbReference type="InterPro" id="IPR018327">
    <property type="entry name" value="BHD_2"/>
</dbReference>
<dbReference type="GO" id="GO:0007346">
    <property type="term" value="P:regulation of mitotic cell cycle"/>
    <property type="evidence" value="ECO:0007669"/>
    <property type="project" value="UniProtKB-ARBA"/>
</dbReference>
<evidence type="ECO:0000259" key="22">
    <source>
        <dbReference type="SMART" id="SM01032"/>
    </source>
</evidence>
<dbReference type="RefSeq" id="XP_006748714.2">
    <property type="nucleotide sequence ID" value="XM_006748651.2"/>
</dbReference>
<keyword evidence="5" id="KW-0158">Chromosome</keyword>
<feature type="domain" description="Rad4 beta-hairpin" evidence="20">
    <location>
        <begin position="358"/>
        <end position="410"/>
    </location>
</feature>
<dbReference type="FunFam" id="3.30.70.2460:FF:000001">
    <property type="entry name" value="DNA repair protein Rad4 family"/>
    <property type="match status" value="1"/>
</dbReference>
<evidence type="ECO:0000256" key="18">
    <source>
        <dbReference type="ARBA" id="ARBA00081564"/>
    </source>
</evidence>
<dbReference type="SMART" id="SM01031">
    <property type="entry name" value="BHD_2"/>
    <property type="match status" value="1"/>
</dbReference>
<dbReference type="AlphaFoldDB" id="A0A2U3YYA3"/>
<protein>
    <recommendedName>
        <fullName evidence="18">p125</fullName>
    </recommendedName>
</protein>
<evidence type="ECO:0000256" key="6">
    <source>
        <dbReference type="ARBA" id="ARBA00022490"/>
    </source>
</evidence>
<dbReference type="Pfam" id="PF10403">
    <property type="entry name" value="BHD_1"/>
    <property type="match status" value="1"/>
</dbReference>
<dbReference type="InterPro" id="IPR036985">
    <property type="entry name" value="Transglutaminase-like_sf"/>
</dbReference>
<dbReference type="SMART" id="SM01032">
    <property type="entry name" value="BHD_3"/>
    <property type="match status" value="1"/>
</dbReference>
<keyword evidence="9" id="KW-0227">DNA damage</keyword>
<feature type="compositionally biased region" description="Basic and acidic residues" evidence="19">
    <location>
        <begin position="241"/>
        <end position="252"/>
    </location>
</feature>
<evidence type="ECO:0000256" key="3">
    <source>
        <dbReference type="ARBA" id="ARBA00004496"/>
    </source>
</evidence>
<dbReference type="GO" id="GO:0000111">
    <property type="term" value="C:nucleotide-excision repair factor 2 complex"/>
    <property type="evidence" value="ECO:0007669"/>
    <property type="project" value="TreeGrafter"/>
</dbReference>
<feature type="region of interest" description="Disordered" evidence="19">
    <location>
        <begin position="50"/>
        <end position="252"/>
    </location>
</feature>
<evidence type="ECO:0000256" key="13">
    <source>
        <dbReference type="ARBA" id="ARBA00023163"/>
    </source>
</evidence>
<accession>A0A2U3YYA3</accession>
<gene>
    <name evidence="24" type="primary">LOC102732536</name>
</gene>
<keyword evidence="11" id="KW-0805">Transcription regulation</keyword>
<evidence type="ECO:0000313" key="24">
    <source>
        <dbReference type="RefSeq" id="XP_006748714.2"/>
    </source>
</evidence>
<comment type="subcellular location">
    <subcellularLocation>
        <location evidence="2">Chromosome</location>
    </subcellularLocation>
    <subcellularLocation>
        <location evidence="3">Cytoplasm</location>
    </subcellularLocation>
    <subcellularLocation>
        <location evidence="1">Nucleus</location>
    </subcellularLocation>
</comment>
<dbReference type="InterPro" id="IPR018325">
    <property type="entry name" value="Rad4/PNGase_transGLS-fold"/>
</dbReference>
<keyword evidence="12" id="KW-0238">DNA-binding</keyword>
<dbReference type="KEGG" id="lww:102732536"/>
<dbReference type="FunFam" id="3.90.260.10:FF:000003">
    <property type="entry name" value="XPC complex subunit, DNA damage recognition and repair factor"/>
    <property type="match status" value="1"/>
</dbReference>
<evidence type="ECO:0000256" key="15">
    <source>
        <dbReference type="ARBA" id="ARBA00023242"/>
    </source>
</evidence>
<dbReference type="Gene3D" id="2.20.20.110">
    <property type="entry name" value="Rad4, beta-hairpin domain BHD1"/>
    <property type="match status" value="1"/>
</dbReference>
<evidence type="ECO:0000256" key="12">
    <source>
        <dbReference type="ARBA" id="ARBA00023125"/>
    </source>
</evidence>
<dbReference type="GO" id="GO:0006298">
    <property type="term" value="P:mismatch repair"/>
    <property type="evidence" value="ECO:0007669"/>
    <property type="project" value="TreeGrafter"/>
</dbReference>
<evidence type="ECO:0000256" key="5">
    <source>
        <dbReference type="ARBA" id="ARBA00022454"/>
    </source>
</evidence>
<dbReference type="Gene3D" id="3.30.70.2460">
    <property type="entry name" value="Rad4, beta-hairpin domain BHD3"/>
    <property type="match status" value="1"/>
</dbReference>
<dbReference type="GeneID" id="102732536"/>
<evidence type="ECO:0000256" key="10">
    <source>
        <dbReference type="ARBA" id="ARBA00022843"/>
    </source>
</evidence>
<feature type="compositionally biased region" description="Basic residues" evidence="19">
    <location>
        <begin position="104"/>
        <end position="118"/>
    </location>
</feature>
<dbReference type="GO" id="GO:0071942">
    <property type="term" value="C:XPC complex"/>
    <property type="evidence" value="ECO:0007669"/>
    <property type="project" value="TreeGrafter"/>
</dbReference>
<feature type="compositionally biased region" description="Polar residues" evidence="19">
    <location>
        <begin position="76"/>
        <end position="92"/>
    </location>
</feature>
<dbReference type="GO" id="GO:1901987">
    <property type="term" value="P:regulation of cell cycle phase transition"/>
    <property type="evidence" value="ECO:0007669"/>
    <property type="project" value="UniProtKB-ARBA"/>
</dbReference>
<evidence type="ECO:0000256" key="8">
    <source>
        <dbReference type="ARBA" id="ARBA00022553"/>
    </source>
</evidence>
<keyword evidence="15" id="KW-0539">Nucleus</keyword>
<dbReference type="Pfam" id="PF10404">
    <property type="entry name" value="BHD_2"/>
    <property type="match status" value="1"/>
</dbReference>
<dbReference type="InterPro" id="IPR042488">
    <property type="entry name" value="Rad4_BHD3_sf"/>
</dbReference>
<evidence type="ECO:0000256" key="2">
    <source>
        <dbReference type="ARBA" id="ARBA00004286"/>
    </source>
</evidence>
<evidence type="ECO:0000313" key="23">
    <source>
        <dbReference type="Proteomes" id="UP000245341"/>
    </source>
</evidence>
<feature type="domain" description="Rad4 beta-hairpin" evidence="22">
    <location>
        <begin position="479"/>
        <end position="553"/>
    </location>
</feature>
<evidence type="ECO:0000256" key="1">
    <source>
        <dbReference type="ARBA" id="ARBA00004123"/>
    </source>
</evidence>
<dbReference type="GO" id="GO:0005737">
    <property type="term" value="C:cytoplasm"/>
    <property type="evidence" value="ECO:0007669"/>
    <property type="project" value="UniProtKB-SubCell"/>
</dbReference>
<reference evidence="24" key="1">
    <citation type="submission" date="2025-08" db="UniProtKB">
        <authorList>
            <consortium name="RefSeq"/>
        </authorList>
    </citation>
    <scope>IDENTIFICATION</scope>
    <source>
        <tissue evidence="24">Liver</tissue>
    </source>
</reference>
<dbReference type="PANTHER" id="PTHR12135">
    <property type="entry name" value="DNA REPAIR PROTEIN XP-C / RAD4"/>
    <property type="match status" value="1"/>
</dbReference>
<organism evidence="23 24">
    <name type="scientific">Leptonychotes weddellii</name>
    <name type="common">Weddell seal</name>
    <name type="synonym">Otaria weddellii</name>
    <dbReference type="NCBI Taxonomy" id="9713"/>
    <lineage>
        <taxon>Eukaryota</taxon>
        <taxon>Metazoa</taxon>
        <taxon>Chordata</taxon>
        <taxon>Craniata</taxon>
        <taxon>Vertebrata</taxon>
        <taxon>Euteleostomi</taxon>
        <taxon>Mammalia</taxon>
        <taxon>Eutheria</taxon>
        <taxon>Laurasiatheria</taxon>
        <taxon>Carnivora</taxon>
        <taxon>Caniformia</taxon>
        <taxon>Pinnipedia</taxon>
        <taxon>Phocidae</taxon>
        <taxon>Monachinae</taxon>
        <taxon>Lobodontini</taxon>
        <taxon>Leptonychotes</taxon>
    </lineage>
</organism>
<keyword evidence="13" id="KW-0804">Transcription</keyword>
<dbReference type="Pfam" id="PF10405">
    <property type="entry name" value="BHD_3"/>
    <property type="match status" value="1"/>
</dbReference>
<comment type="similarity">
    <text evidence="4">Belongs to the XPC family.</text>
</comment>
<dbReference type="GO" id="GO:0003684">
    <property type="term" value="F:damaged DNA binding"/>
    <property type="evidence" value="ECO:0007669"/>
    <property type="project" value="InterPro"/>
</dbReference>
<dbReference type="OrthoDB" id="300780at2759"/>
<keyword evidence="14" id="KW-0234">DNA repair</keyword>
<evidence type="ECO:0000256" key="9">
    <source>
        <dbReference type="ARBA" id="ARBA00022763"/>
    </source>
</evidence>
<keyword evidence="8" id="KW-0597">Phosphoprotein</keyword>
<dbReference type="GO" id="GO:0070914">
    <property type="term" value="P:UV-damage excision repair"/>
    <property type="evidence" value="ECO:0007669"/>
    <property type="project" value="UniProtKB-ARBA"/>
</dbReference>
<dbReference type="Proteomes" id="UP000245341">
    <property type="component" value="Unplaced"/>
</dbReference>
<evidence type="ECO:0000256" key="17">
    <source>
        <dbReference type="ARBA" id="ARBA00062749"/>
    </source>
</evidence>
<evidence type="ECO:0000259" key="21">
    <source>
        <dbReference type="SMART" id="SM01031"/>
    </source>
</evidence>
<dbReference type="CDD" id="cd21393">
    <property type="entry name" value="sm_acid_XPC-like"/>
    <property type="match status" value="1"/>
</dbReference>
<feature type="compositionally biased region" description="Basic and acidic residues" evidence="19">
    <location>
        <begin position="124"/>
        <end position="159"/>
    </location>
</feature>
<keyword evidence="6" id="KW-0963">Cytoplasm</keyword>